<evidence type="ECO:0000313" key="1">
    <source>
        <dbReference type="EMBL" id="RTX74383.1"/>
    </source>
</evidence>
<dbReference type="Proteomes" id="UP000274792">
    <property type="component" value="Unassembled WGS sequence"/>
</dbReference>
<dbReference type="RefSeq" id="WP_126476643.1">
    <property type="nucleotide sequence ID" value="NZ_RXWV01000019.1"/>
</dbReference>
<accession>A0AAJ4SJD9</accession>
<evidence type="ECO:0000313" key="2">
    <source>
        <dbReference type="Proteomes" id="UP000274792"/>
    </source>
</evidence>
<sequence length="82" mass="9436">MNTNENIIQIMPVPENLYALYHNDEGDEVGFPIVCMALTKDGDIKFCDVDDSGYIDIAKSNDIRKYNSETYHFSKLSRKNQK</sequence>
<dbReference type="AlphaFoldDB" id="A0AAJ4SJD9"/>
<gene>
    <name evidence="1" type="ORF">CD117_02970</name>
</gene>
<name>A0AAJ4SJD9_MAMSC</name>
<reference evidence="1 2" key="1">
    <citation type="submission" date="2018-10" db="EMBL/GenBank/DDBJ databases">
        <title>A collection Staphylococci species genome sequencing.</title>
        <authorList>
            <person name="Cole K."/>
        </authorList>
    </citation>
    <scope>NUCLEOTIDE SEQUENCE [LARGE SCALE GENOMIC DNA]</scope>
    <source>
        <strain evidence="2">NCTC 12218</strain>
    </source>
</reference>
<proteinExistence type="predicted"/>
<comment type="caution">
    <text evidence="1">The sequence shown here is derived from an EMBL/GenBank/DDBJ whole genome shotgun (WGS) entry which is preliminary data.</text>
</comment>
<protein>
    <submittedName>
        <fullName evidence="1">Uncharacterized protein</fullName>
    </submittedName>
</protein>
<organism evidence="1 2">
    <name type="scientific">Mammaliicoccus sciuri</name>
    <name type="common">Staphylococcus sciuri</name>
    <dbReference type="NCBI Taxonomy" id="1296"/>
    <lineage>
        <taxon>Bacteria</taxon>
        <taxon>Bacillati</taxon>
        <taxon>Bacillota</taxon>
        <taxon>Bacilli</taxon>
        <taxon>Bacillales</taxon>
        <taxon>Staphylococcaceae</taxon>
        <taxon>Mammaliicoccus</taxon>
    </lineage>
</organism>
<dbReference type="EMBL" id="RXWV01000019">
    <property type="protein sequence ID" value="RTX74383.1"/>
    <property type="molecule type" value="Genomic_DNA"/>
</dbReference>